<dbReference type="OrthoDB" id="5192391at2"/>
<gene>
    <name evidence="1" type="ORF">Q760_08245</name>
</gene>
<dbReference type="STRING" id="1408250.Q760_08245"/>
<reference evidence="1 2" key="1">
    <citation type="submission" date="2013-10" db="EMBL/GenBank/DDBJ databases">
        <authorList>
            <person name="Wang G."/>
            <person name="Zhuang W."/>
        </authorList>
    </citation>
    <scope>NUCLEOTIDE SEQUENCE [LARGE SCALE GENOMIC DNA]</scope>
    <source>
        <strain evidence="1 2">DSM 20118</strain>
    </source>
</reference>
<dbReference type="Proteomes" id="UP000029833">
    <property type="component" value="Unassembled WGS sequence"/>
</dbReference>
<dbReference type="RefSeq" id="WP_034635239.1">
    <property type="nucleotide sequence ID" value="NZ_AXNT01000196.1"/>
</dbReference>
<dbReference type="AlphaFoldDB" id="A0A0A0B414"/>
<comment type="caution">
    <text evidence="1">The sequence shown here is derived from an EMBL/GenBank/DDBJ whole genome shotgun (WGS) entry which is preliminary data.</text>
</comment>
<proteinExistence type="predicted"/>
<evidence type="ECO:0008006" key="3">
    <source>
        <dbReference type="Google" id="ProtNLM"/>
    </source>
</evidence>
<name>A0A0A0B414_9CELL</name>
<organism evidence="1 2">
    <name type="scientific">Cellulomonas cellasea DSM 20118</name>
    <dbReference type="NCBI Taxonomy" id="1408250"/>
    <lineage>
        <taxon>Bacteria</taxon>
        <taxon>Bacillati</taxon>
        <taxon>Actinomycetota</taxon>
        <taxon>Actinomycetes</taxon>
        <taxon>Micrococcales</taxon>
        <taxon>Cellulomonadaceae</taxon>
        <taxon>Cellulomonas</taxon>
    </lineage>
</organism>
<dbReference type="EMBL" id="AXNT01000196">
    <property type="protein sequence ID" value="KGM00514.1"/>
    <property type="molecule type" value="Genomic_DNA"/>
</dbReference>
<protein>
    <recommendedName>
        <fullName evidence="3">SAF domain-containing protein</fullName>
    </recommendedName>
</protein>
<evidence type="ECO:0000313" key="2">
    <source>
        <dbReference type="Proteomes" id="UP000029833"/>
    </source>
</evidence>
<sequence length="221" mass="22458">MSTSVLDLPAPLATRLRRPGWRDPRLLVGLAMVAGSVALGSWVVQEAQRTTGVYVARDALTPGSGVTGDELAVAQVRLPAGELERYVTVADGVPEGAVALRVVAPGELVPRGALGDAQALDLRPVPVTVDEAPSQEVVPGAQVDLWEVPARGPETGAPTPEPRELAGALTVAQVSRPEGAFVTGGTTVVHVLVPGDLLPEVLAAVGGEGSVHVVHVPGSGG</sequence>
<keyword evidence="2" id="KW-1185">Reference proteome</keyword>
<evidence type="ECO:0000313" key="1">
    <source>
        <dbReference type="EMBL" id="KGM00514.1"/>
    </source>
</evidence>
<accession>A0A0A0B414</accession>